<keyword evidence="2" id="KW-1185">Reference proteome</keyword>
<gene>
    <name evidence="1" type="ORF">CKAH01_08970</name>
</gene>
<dbReference type="EMBL" id="VYYT01000588">
    <property type="protein sequence ID" value="KAK2731322.1"/>
    <property type="molecule type" value="Genomic_DNA"/>
</dbReference>
<evidence type="ECO:0000313" key="2">
    <source>
        <dbReference type="Proteomes" id="UP001281614"/>
    </source>
</evidence>
<name>A0AAD9Y1D4_COLKA</name>
<organism evidence="1 2">
    <name type="scientific">Colletotrichum kahawae</name>
    <name type="common">Coffee berry disease fungus</name>
    <dbReference type="NCBI Taxonomy" id="34407"/>
    <lineage>
        <taxon>Eukaryota</taxon>
        <taxon>Fungi</taxon>
        <taxon>Dikarya</taxon>
        <taxon>Ascomycota</taxon>
        <taxon>Pezizomycotina</taxon>
        <taxon>Sordariomycetes</taxon>
        <taxon>Hypocreomycetidae</taxon>
        <taxon>Glomerellales</taxon>
        <taxon>Glomerellaceae</taxon>
        <taxon>Colletotrichum</taxon>
        <taxon>Colletotrichum gloeosporioides species complex</taxon>
    </lineage>
</organism>
<reference evidence="1" key="1">
    <citation type="submission" date="2023-02" db="EMBL/GenBank/DDBJ databases">
        <title>Colletotrichum kahawae CIFC_Que2 genome sequencing and assembly.</title>
        <authorList>
            <person name="Baroncelli R."/>
        </authorList>
    </citation>
    <scope>NUCLEOTIDE SEQUENCE</scope>
    <source>
        <strain evidence="1">CIFC_Que2</strain>
    </source>
</reference>
<protein>
    <submittedName>
        <fullName evidence="1">Uncharacterized protein</fullName>
    </submittedName>
</protein>
<accession>A0AAD9Y1D4</accession>
<dbReference type="Proteomes" id="UP001281614">
    <property type="component" value="Unassembled WGS sequence"/>
</dbReference>
<comment type="caution">
    <text evidence="1">The sequence shown here is derived from an EMBL/GenBank/DDBJ whole genome shotgun (WGS) entry which is preliminary data.</text>
</comment>
<sequence>MSHRRLMAKSSISADHFEFKALHPDDTTTWEREADL</sequence>
<proteinExistence type="predicted"/>
<dbReference type="AlphaFoldDB" id="A0AAD9Y1D4"/>
<evidence type="ECO:0000313" key="1">
    <source>
        <dbReference type="EMBL" id="KAK2731322.1"/>
    </source>
</evidence>